<dbReference type="InterPro" id="IPR032816">
    <property type="entry name" value="VTT_dom"/>
</dbReference>
<evidence type="ECO:0000259" key="8">
    <source>
        <dbReference type="Pfam" id="PF09335"/>
    </source>
</evidence>
<dbReference type="GO" id="GO:0005886">
    <property type="term" value="C:plasma membrane"/>
    <property type="evidence" value="ECO:0007669"/>
    <property type="project" value="UniProtKB-SubCell"/>
</dbReference>
<dbReference type="Proteomes" id="UP000662200">
    <property type="component" value="Unassembled WGS sequence"/>
</dbReference>
<evidence type="ECO:0000256" key="2">
    <source>
        <dbReference type="ARBA" id="ARBA00010792"/>
    </source>
</evidence>
<keyword evidence="3 7" id="KW-1003">Cell membrane</keyword>
<feature type="transmembrane region" description="Helical" evidence="7">
    <location>
        <begin position="159"/>
        <end position="177"/>
    </location>
</feature>
<protein>
    <recommendedName>
        <fullName evidence="8">VTT domain-containing protein</fullName>
    </recommendedName>
</protein>
<evidence type="ECO:0000256" key="3">
    <source>
        <dbReference type="ARBA" id="ARBA00022475"/>
    </source>
</evidence>
<evidence type="ECO:0000256" key="6">
    <source>
        <dbReference type="ARBA" id="ARBA00023136"/>
    </source>
</evidence>
<accession>A0A8J3BKV2</accession>
<name>A0A8J3BKV2_9ACTN</name>
<evidence type="ECO:0000313" key="10">
    <source>
        <dbReference type="Proteomes" id="UP000662200"/>
    </source>
</evidence>
<feature type="transmembrane region" description="Helical" evidence="7">
    <location>
        <begin position="110"/>
        <end position="129"/>
    </location>
</feature>
<keyword evidence="6 7" id="KW-0472">Membrane</keyword>
<comment type="similarity">
    <text evidence="2 7">Belongs to the DedA family.</text>
</comment>
<evidence type="ECO:0000256" key="1">
    <source>
        <dbReference type="ARBA" id="ARBA00004651"/>
    </source>
</evidence>
<feature type="transmembrane region" description="Helical" evidence="7">
    <location>
        <begin position="135"/>
        <end position="152"/>
    </location>
</feature>
<reference evidence="9" key="1">
    <citation type="journal article" date="2014" name="Int. J. Syst. Evol. Microbiol.">
        <title>Complete genome sequence of Corynebacterium casei LMG S-19264T (=DSM 44701T), isolated from a smear-ripened cheese.</title>
        <authorList>
            <consortium name="US DOE Joint Genome Institute (JGI-PGF)"/>
            <person name="Walter F."/>
            <person name="Albersmeier A."/>
            <person name="Kalinowski J."/>
            <person name="Ruckert C."/>
        </authorList>
    </citation>
    <scope>NUCLEOTIDE SEQUENCE</scope>
    <source>
        <strain evidence="9">JCM 3091</strain>
    </source>
</reference>
<reference evidence="9" key="2">
    <citation type="submission" date="2020-09" db="EMBL/GenBank/DDBJ databases">
        <authorList>
            <person name="Sun Q."/>
            <person name="Ohkuma M."/>
        </authorList>
    </citation>
    <scope>NUCLEOTIDE SEQUENCE</scope>
    <source>
        <strain evidence="9">JCM 3091</strain>
    </source>
</reference>
<feature type="transmembrane region" description="Helical" evidence="7">
    <location>
        <begin position="42"/>
        <end position="64"/>
    </location>
</feature>
<sequence length="197" mass="19959">MTAVLLYLLAAVLVGAVLPVVPTGAAVSGAAAYAWHHHPPTVPLVVLTGAAGAWTGDLAVYAACRWGGERLARRLRWLRDGELTATLAARLRTHAVPVLLVSRLLPAGRIPVLVGAALTGLATARFAVANAPACVAWATAYAAVGLAGGALFAEPWQAVVAAVLAVGAIWYALSAFARPAAPPPPAPPSPAPVDPAR</sequence>
<evidence type="ECO:0000256" key="5">
    <source>
        <dbReference type="ARBA" id="ARBA00022989"/>
    </source>
</evidence>
<gene>
    <name evidence="9" type="ORF">GCM10010124_08740</name>
</gene>
<comment type="caution">
    <text evidence="9">The sequence shown here is derived from an EMBL/GenBank/DDBJ whole genome shotgun (WGS) entry which is preliminary data.</text>
</comment>
<evidence type="ECO:0000256" key="4">
    <source>
        <dbReference type="ARBA" id="ARBA00022692"/>
    </source>
</evidence>
<comment type="subcellular location">
    <subcellularLocation>
        <location evidence="1 7">Cell membrane</location>
        <topology evidence="1 7">Multi-pass membrane protein</topology>
    </subcellularLocation>
</comment>
<dbReference type="AlphaFoldDB" id="A0A8J3BKV2"/>
<feature type="domain" description="VTT" evidence="8">
    <location>
        <begin position="29"/>
        <end position="145"/>
    </location>
</feature>
<proteinExistence type="inferred from homology"/>
<dbReference type="InterPro" id="IPR032818">
    <property type="entry name" value="DedA-like"/>
</dbReference>
<keyword evidence="10" id="KW-1185">Reference proteome</keyword>
<dbReference type="Pfam" id="PF09335">
    <property type="entry name" value="VTT_dom"/>
    <property type="match status" value="1"/>
</dbReference>
<organism evidence="9 10">
    <name type="scientific">Pilimelia terevasa</name>
    <dbReference type="NCBI Taxonomy" id="53372"/>
    <lineage>
        <taxon>Bacteria</taxon>
        <taxon>Bacillati</taxon>
        <taxon>Actinomycetota</taxon>
        <taxon>Actinomycetes</taxon>
        <taxon>Micromonosporales</taxon>
        <taxon>Micromonosporaceae</taxon>
        <taxon>Pilimelia</taxon>
    </lineage>
</organism>
<keyword evidence="5 7" id="KW-1133">Transmembrane helix</keyword>
<evidence type="ECO:0000256" key="7">
    <source>
        <dbReference type="RuleBase" id="RU367016"/>
    </source>
</evidence>
<dbReference type="PANTHER" id="PTHR30353:SF0">
    <property type="entry name" value="TRANSMEMBRANE PROTEIN"/>
    <property type="match status" value="1"/>
</dbReference>
<dbReference type="RefSeq" id="WP_189112863.1">
    <property type="nucleotide sequence ID" value="NZ_BMQC01000002.1"/>
</dbReference>
<dbReference type="PANTHER" id="PTHR30353">
    <property type="entry name" value="INNER MEMBRANE PROTEIN DEDA-RELATED"/>
    <property type="match status" value="1"/>
</dbReference>
<evidence type="ECO:0000313" key="9">
    <source>
        <dbReference type="EMBL" id="GGK18410.1"/>
    </source>
</evidence>
<dbReference type="EMBL" id="BMQC01000002">
    <property type="protein sequence ID" value="GGK18410.1"/>
    <property type="molecule type" value="Genomic_DNA"/>
</dbReference>
<keyword evidence="4 7" id="KW-0812">Transmembrane</keyword>